<dbReference type="EMBL" id="JALJOV010000670">
    <property type="protein sequence ID" value="KAK9862001.1"/>
    <property type="molecule type" value="Genomic_DNA"/>
</dbReference>
<feature type="region of interest" description="Disordered" evidence="1">
    <location>
        <begin position="1"/>
        <end position="41"/>
    </location>
</feature>
<evidence type="ECO:0000313" key="2">
    <source>
        <dbReference type="EMBL" id="KAK9862001.1"/>
    </source>
</evidence>
<name>A0AAW1SX48_9CHLO</name>
<organism evidence="2 3">
    <name type="scientific">Apatococcus fuscideae</name>
    <dbReference type="NCBI Taxonomy" id="2026836"/>
    <lineage>
        <taxon>Eukaryota</taxon>
        <taxon>Viridiplantae</taxon>
        <taxon>Chlorophyta</taxon>
        <taxon>core chlorophytes</taxon>
        <taxon>Trebouxiophyceae</taxon>
        <taxon>Chlorellales</taxon>
        <taxon>Chlorellaceae</taxon>
        <taxon>Apatococcus</taxon>
    </lineage>
</organism>
<dbReference type="AlphaFoldDB" id="A0AAW1SX48"/>
<keyword evidence="3" id="KW-1185">Reference proteome</keyword>
<comment type="caution">
    <text evidence="2">The sequence shown here is derived from an EMBL/GenBank/DDBJ whole genome shotgun (WGS) entry which is preliminary data.</text>
</comment>
<proteinExistence type="predicted"/>
<evidence type="ECO:0000313" key="3">
    <source>
        <dbReference type="Proteomes" id="UP001485043"/>
    </source>
</evidence>
<dbReference type="Proteomes" id="UP001485043">
    <property type="component" value="Unassembled WGS sequence"/>
</dbReference>
<gene>
    <name evidence="2" type="ORF">WJX84_011914</name>
</gene>
<protein>
    <submittedName>
        <fullName evidence="2">Uncharacterized protein</fullName>
    </submittedName>
</protein>
<feature type="non-terminal residue" evidence="2">
    <location>
        <position position="1"/>
    </location>
</feature>
<accession>A0AAW1SX48</accession>
<sequence>NSGKFSAGLCFAAQPSAGDTDSMEEPEHAPDSSMGRPKARRWGGIDFVDPVIPTEQELAEWGSALGFDPIEPSLEP</sequence>
<reference evidence="2 3" key="1">
    <citation type="journal article" date="2024" name="Nat. Commun.">
        <title>Phylogenomics reveals the evolutionary origins of lichenization in chlorophyte algae.</title>
        <authorList>
            <person name="Puginier C."/>
            <person name="Libourel C."/>
            <person name="Otte J."/>
            <person name="Skaloud P."/>
            <person name="Haon M."/>
            <person name="Grisel S."/>
            <person name="Petersen M."/>
            <person name="Berrin J.G."/>
            <person name="Delaux P.M."/>
            <person name="Dal Grande F."/>
            <person name="Keller J."/>
        </authorList>
    </citation>
    <scope>NUCLEOTIDE SEQUENCE [LARGE SCALE GENOMIC DNA]</scope>
    <source>
        <strain evidence="2 3">SAG 2523</strain>
    </source>
</reference>
<evidence type="ECO:0000256" key="1">
    <source>
        <dbReference type="SAM" id="MobiDB-lite"/>
    </source>
</evidence>